<dbReference type="InterPro" id="IPR008948">
    <property type="entry name" value="L-Aspartase-like"/>
</dbReference>
<dbReference type="Proteomes" id="UP001162031">
    <property type="component" value="Unassembled WGS sequence"/>
</dbReference>
<dbReference type="PANTHER" id="PTHR10362">
    <property type="entry name" value="HISTIDINE AMMONIA-LYASE"/>
    <property type="match status" value="1"/>
</dbReference>
<dbReference type="GO" id="GO:0016841">
    <property type="term" value="F:ammonia-lyase activity"/>
    <property type="evidence" value="ECO:0007669"/>
    <property type="project" value="InterPro"/>
</dbReference>
<evidence type="ECO:0000313" key="4">
    <source>
        <dbReference type="Proteomes" id="UP001162031"/>
    </source>
</evidence>
<dbReference type="Gene3D" id="1.10.275.10">
    <property type="entry name" value="Fumarase/aspartase (N-terminal domain)"/>
    <property type="match status" value="1"/>
</dbReference>
<evidence type="ECO:0000256" key="1">
    <source>
        <dbReference type="ARBA" id="ARBA00007238"/>
    </source>
</evidence>
<dbReference type="SUPFAM" id="SSF48557">
    <property type="entry name" value="L-aspartase-like"/>
    <property type="match status" value="1"/>
</dbReference>
<evidence type="ECO:0008006" key="5">
    <source>
        <dbReference type="Google" id="ProtNLM"/>
    </source>
</evidence>
<dbReference type="AlphaFoldDB" id="A0AAV0U4X6"/>
<dbReference type="PROSITE" id="PS00488">
    <property type="entry name" value="PAL_HISTIDASE"/>
    <property type="match status" value="1"/>
</dbReference>
<evidence type="ECO:0000256" key="2">
    <source>
        <dbReference type="ARBA" id="ARBA00023239"/>
    </source>
</evidence>
<dbReference type="FunFam" id="1.10.275.10:FF:000005">
    <property type="entry name" value="Histidine ammonia-lyase"/>
    <property type="match status" value="1"/>
</dbReference>
<dbReference type="InterPro" id="IPR022313">
    <property type="entry name" value="Phe/His_NH3-lyase_AS"/>
</dbReference>
<dbReference type="InterPro" id="IPR024083">
    <property type="entry name" value="Fumarase/histidase_N"/>
</dbReference>
<name>A0AAV0U4X6_HYABA</name>
<dbReference type="Pfam" id="PF00221">
    <property type="entry name" value="Lyase_aromatic"/>
    <property type="match status" value="2"/>
</dbReference>
<dbReference type="CDD" id="cd00332">
    <property type="entry name" value="PAL-HAL"/>
    <property type="match status" value="1"/>
</dbReference>
<dbReference type="EMBL" id="CANTFL010001127">
    <property type="protein sequence ID" value="CAI5731975.1"/>
    <property type="molecule type" value="Genomic_DNA"/>
</dbReference>
<dbReference type="Gene3D" id="1.20.200.10">
    <property type="entry name" value="Fumarase/aspartase (Central domain)"/>
    <property type="match status" value="1"/>
</dbReference>
<evidence type="ECO:0000313" key="3">
    <source>
        <dbReference type="EMBL" id="CAI5731975.1"/>
    </source>
</evidence>
<organism evidence="3 4">
    <name type="scientific">Hyaloperonospora brassicae</name>
    <name type="common">Brassica downy mildew</name>
    <name type="synonym">Peronospora brassicae</name>
    <dbReference type="NCBI Taxonomy" id="162125"/>
    <lineage>
        <taxon>Eukaryota</taxon>
        <taxon>Sar</taxon>
        <taxon>Stramenopiles</taxon>
        <taxon>Oomycota</taxon>
        <taxon>Peronosporomycetes</taxon>
        <taxon>Peronosporales</taxon>
        <taxon>Peronosporaceae</taxon>
        <taxon>Hyaloperonospora</taxon>
    </lineage>
</organism>
<comment type="similarity">
    <text evidence="1">Belongs to the PAL/histidase family.</text>
</comment>
<gene>
    <name evidence="3" type="ORF">HBR001_LOCUS5373</name>
</gene>
<keyword evidence="4" id="KW-1185">Reference proteome</keyword>
<dbReference type="InterPro" id="IPR001106">
    <property type="entry name" value="Aromatic_Lyase"/>
</dbReference>
<proteinExistence type="inferred from homology"/>
<protein>
    <recommendedName>
        <fullName evidence="5">Histidine ammonia-lyase</fullName>
    </recommendedName>
</protein>
<reference evidence="3" key="1">
    <citation type="submission" date="2022-12" db="EMBL/GenBank/DDBJ databases">
        <authorList>
            <person name="Webb A."/>
        </authorList>
    </citation>
    <scope>NUCLEOTIDE SEQUENCE</scope>
    <source>
        <strain evidence="3">Hp1</strain>
    </source>
</reference>
<sequence>MSTKSVLVLDGESLCAEDLLTLSKGATSISLSDDAWTRVSSSRDVVDAVLEDPTRVAYGINTGFGLFSTVVIEPDQLKVLQANLIRSHASGTGDPLTPAQTRMLLALRINVLAKGHSGIRVPTLHQLVDAFNASCLSLVPSKGTVGASGDLAPLAHLALGLLGEGLMWDTTDNNDVVIRDAAEVLAKHGLHPLQLEAKEGLALINGTQLITSIGVEALVRAQNVTNCADVVVALSLEVLCGTVNAFHPRIHAARPHIGQARVAARVRTLLSPDDPSELFRSHNYVGKVQDAYSLRCAPQVHGIVHDTIAFVRQVLTVEMNSATDNPMVFTGPAADVATDIGYPPAAVAPVALKEMSVDKCDAELRLSEPKITDLEDANREIQRLRALLNDNSVQQYETMERFTADMKRTSDTFYRGGDGFVISGGNFHGEYPAKALDYLAIGVHEIASISERRIERLVNPTLSHLPAFLVPGGGLNSGFMIAHCTAAALVSENKVLTHPSSVDSISTSGAKEDHVSMGGFAARKALTVVEHVETVVAIELLAACQALDLLRPLRTTAVLEAVHAVVRTRVPKLDKDRVMKPDIDAVVDLVRSGAIWQVAAPFLGE</sequence>
<keyword evidence="2" id="KW-0456">Lyase</keyword>
<comment type="caution">
    <text evidence="3">The sequence shown here is derived from an EMBL/GenBank/DDBJ whole genome shotgun (WGS) entry which is preliminary data.</text>
</comment>
<accession>A0AAV0U4X6</accession>